<reference evidence="1" key="2">
    <citation type="journal article" date="2015" name="Fish Shellfish Immunol.">
        <title>Early steps in the European eel (Anguilla anguilla)-Vibrio vulnificus interaction in the gills: Role of the RtxA13 toxin.</title>
        <authorList>
            <person name="Callol A."/>
            <person name="Pajuelo D."/>
            <person name="Ebbesson L."/>
            <person name="Teles M."/>
            <person name="MacKenzie S."/>
            <person name="Amaro C."/>
        </authorList>
    </citation>
    <scope>NUCLEOTIDE SEQUENCE</scope>
</reference>
<organism evidence="1">
    <name type="scientific">Anguilla anguilla</name>
    <name type="common">European freshwater eel</name>
    <name type="synonym">Muraena anguilla</name>
    <dbReference type="NCBI Taxonomy" id="7936"/>
    <lineage>
        <taxon>Eukaryota</taxon>
        <taxon>Metazoa</taxon>
        <taxon>Chordata</taxon>
        <taxon>Craniata</taxon>
        <taxon>Vertebrata</taxon>
        <taxon>Euteleostomi</taxon>
        <taxon>Actinopterygii</taxon>
        <taxon>Neopterygii</taxon>
        <taxon>Teleostei</taxon>
        <taxon>Anguilliformes</taxon>
        <taxon>Anguillidae</taxon>
        <taxon>Anguilla</taxon>
    </lineage>
</organism>
<evidence type="ECO:0000313" key="1">
    <source>
        <dbReference type="EMBL" id="JAH45564.1"/>
    </source>
</evidence>
<proteinExistence type="predicted"/>
<protein>
    <submittedName>
        <fullName evidence="1">Uncharacterized protein</fullName>
    </submittedName>
</protein>
<dbReference type="EMBL" id="GBXM01063013">
    <property type="protein sequence ID" value="JAH45564.1"/>
    <property type="molecule type" value="Transcribed_RNA"/>
</dbReference>
<reference evidence="1" key="1">
    <citation type="submission" date="2014-11" db="EMBL/GenBank/DDBJ databases">
        <authorList>
            <person name="Amaro Gonzalez C."/>
        </authorList>
    </citation>
    <scope>NUCLEOTIDE SEQUENCE</scope>
</reference>
<name>A0A0E9SW19_ANGAN</name>
<sequence length="48" mass="5657">MHQPLISMAGVNRILFRKRTTPSGTRHLLFFCYTELERHIKAITKFVP</sequence>
<accession>A0A0E9SW19</accession>
<dbReference type="AlphaFoldDB" id="A0A0E9SW19"/>